<keyword evidence="3" id="KW-1185">Reference proteome</keyword>
<evidence type="ECO:0000313" key="2">
    <source>
        <dbReference type="EMBL" id="SEW27441.1"/>
    </source>
</evidence>
<evidence type="ECO:0008006" key="4">
    <source>
        <dbReference type="Google" id="ProtNLM"/>
    </source>
</evidence>
<dbReference type="Proteomes" id="UP000199373">
    <property type="component" value="Unassembled WGS sequence"/>
</dbReference>
<organism evidence="2 3">
    <name type="scientific">Prevotella aff. ruminicola Tc2-24</name>
    <dbReference type="NCBI Taxonomy" id="81582"/>
    <lineage>
        <taxon>Bacteria</taxon>
        <taxon>Pseudomonadati</taxon>
        <taxon>Bacteroidota</taxon>
        <taxon>Bacteroidia</taxon>
        <taxon>Bacteroidales</taxon>
        <taxon>Prevotellaceae</taxon>
        <taxon>Prevotella</taxon>
    </lineage>
</organism>
<feature type="signal peptide" evidence="1">
    <location>
        <begin position="1"/>
        <end position="27"/>
    </location>
</feature>
<dbReference type="AlphaFoldDB" id="A0A1I0QL50"/>
<accession>A0A1I0QL50</accession>
<reference evidence="2 3" key="1">
    <citation type="submission" date="2016-10" db="EMBL/GenBank/DDBJ databases">
        <authorList>
            <person name="de Groot N.N."/>
        </authorList>
    </citation>
    <scope>NUCLEOTIDE SEQUENCE [LARGE SCALE GENOMIC DNA]</scope>
    <source>
        <strain evidence="2 3">TC2-24</strain>
    </source>
</reference>
<dbReference type="EMBL" id="FOIQ01000007">
    <property type="protein sequence ID" value="SEW27441.1"/>
    <property type="molecule type" value="Genomic_DNA"/>
</dbReference>
<evidence type="ECO:0000256" key="1">
    <source>
        <dbReference type="SAM" id="SignalP"/>
    </source>
</evidence>
<proteinExistence type="predicted"/>
<gene>
    <name evidence="2" type="ORF">SAMN04487850_2491</name>
</gene>
<evidence type="ECO:0000313" key="3">
    <source>
        <dbReference type="Proteomes" id="UP000199373"/>
    </source>
</evidence>
<name>A0A1I0QL50_9BACT</name>
<dbReference type="RefSeq" id="WP_091917063.1">
    <property type="nucleotide sequence ID" value="NZ_FOIQ01000007.1"/>
</dbReference>
<feature type="chain" id="PRO_5011629288" description="Lipoprotein" evidence="1">
    <location>
        <begin position="28"/>
        <end position="203"/>
    </location>
</feature>
<keyword evidence="1" id="KW-0732">Signal</keyword>
<sequence>MMSITKKRGKFVVPVLLLLLLSNCTVRNTGEVKNADTDKGVECRLYYIGDSYPKATEEAEEDDWRSISLNYLIINNTRRDFFLPIKNATHREDSMYASEMRAYINKKPIRTWFSTNTNWKGILKPGDSIRADLKIEQWVLEKNSIDKRIKLLDLLSMFEMAYNWCPSDTIYSKLPMPPLHFTRNDSVVIYYKEIDPKSTEVIY</sequence>
<protein>
    <recommendedName>
        <fullName evidence="4">Lipoprotein</fullName>
    </recommendedName>
</protein>